<dbReference type="OMA" id="NAQGMVC"/>
<dbReference type="InterPro" id="IPR040306">
    <property type="entry name" value="Os02g0753200-like"/>
</dbReference>
<dbReference type="PaxDb" id="3218-PP1S33_113V6.1"/>
<sequence length="230" mass="25425">MSLSLVQGYESPEEEDPRDYFTESDEEYPDDGFEEKETPSAKPSKLQKIKPPPRTSDLPTAFEMFTEVTGPPDFLKNSMITRPNGDLTSMTPTDFSISYVAPKEPKPRHVPTAVAVVEAKPQVSNVEQDTGNAGLTVKKRAPGAGLPPAEDAANLLRMCQNCGVPKTFSAAKEGMVCPLCNDRPKVASAEEKNKRGNKVKDKEHSKRMKGQSSHATWKSETEMHLRQQFD</sequence>
<accession>A9RWS4</accession>
<dbReference type="EnsemblPlants" id="Pp3c18_21190V3.1">
    <property type="protein sequence ID" value="Pp3c18_21190V3.1"/>
    <property type="gene ID" value="Pp3c18_21190"/>
</dbReference>
<feature type="region of interest" description="Disordered" evidence="1">
    <location>
        <begin position="1"/>
        <end position="61"/>
    </location>
</feature>
<reference evidence="2 4" key="2">
    <citation type="journal article" date="2018" name="Plant J.">
        <title>The Physcomitrella patens chromosome-scale assembly reveals moss genome structure and evolution.</title>
        <authorList>
            <person name="Lang D."/>
            <person name="Ullrich K.K."/>
            <person name="Murat F."/>
            <person name="Fuchs J."/>
            <person name="Jenkins J."/>
            <person name="Haas F.B."/>
            <person name="Piednoel M."/>
            <person name="Gundlach H."/>
            <person name="Van Bel M."/>
            <person name="Meyberg R."/>
            <person name="Vives C."/>
            <person name="Morata J."/>
            <person name="Symeonidi A."/>
            <person name="Hiss M."/>
            <person name="Muchero W."/>
            <person name="Kamisugi Y."/>
            <person name="Saleh O."/>
            <person name="Blanc G."/>
            <person name="Decker E.L."/>
            <person name="van Gessel N."/>
            <person name="Grimwood J."/>
            <person name="Hayes R.D."/>
            <person name="Graham S.W."/>
            <person name="Gunter L.E."/>
            <person name="McDaniel S.F."/>
            <person name="Hoernstein S.N.W."/>
            <person name="Larsson A."/>
            <person name="Li F.W."/>
            <person name="Perroud P.F."/>
            <person name="Phillips J."/>
            <person name="Ranjan P."/>
            <person name="Rokshar D.S."/>
            <person name="Rothfels C.J."/>
            <person name="Schneider L."/>
            <person name="Shu S."/>
            <person name="Stevenson D.W."/>
            <person name="Thummler F."/>
            <person name="Tillich M."/>
            <person name="Villarreal Aguilar J.C."/>
            <person name="Widiez T."/>
            <person name="Wong G.K."/>
            <person name="Wymore A."/>
            <person name="Zhang Y."/>
            <person name="Zimmer A.D."/>
            <person name="Quatrano R.S."/>
            <person name="Mayer K.F.X."/>
            <person name="Goodstein D."/>
            <person name="Casacuberta J.M."/>
            <person name="Vandepoele K."/>
            <person name="Reski R."/>
            <person name="Cuming A.C."/>
            <person name="Tuskan G.A."/>
            <person name="Maumus F."/>
            <person name="Salse J."/>
            <person name="Schmutz J."/>
            <person name="Rensing S.A."/>
        </authorList>
    </citation>
    <scope>NUCLEOTIDE SEQUENCE [LARGE SCALE GENOMIC DNA]</scope>
    <source>
        <strain evidence="3 4">cv. Gransden 2004</strain>
    </source>
</reference>
<keyword evidence="4" id="KW-1185">Reference proteome</keyword>
<name>A9RWS4_PHYPA</name>
<dbReference type="PANTHER" id="PTHR35321">
    <property type="entry name" value="OS02G0753200 PROTEIN"/>
    <property type="match status" value="1"/>
</dbReference>
<feature type="compositionally biased region" description="Acidic residues" evidence="1">
    <location>
        <begin position="11"/>
        <end position="34"/>
    </location>
</feature>
<dbReference type="EMBL" id="ABEU02000018">
    <property type="protein sequence ID" value="PNR35505.1"/>
    <property type="molecule type" value="Genomic_DNA"/>
</dbReference>
<dbReference type="HOGENOM" id="CLU_095494_0_0_1"/>
<dbReference type="EnsemblPlants" id="Pp3c18_21190V3.2">
    <property type="protein sequence ID" value="Pp3c18_21190V3.2"/>
    <property type="gene ID" value="Pp3c18_21190"/>
</dbReference>
<dbReference type="AlphaFoldDB" id="A9RWS4"/>
<dbReference type="RefSeq" id="XP_073397002.1">
    <property type="nucleotide sequence ID" value="XM_073540901.1"/>
</dbReference>
<dbReference type="PANTHER" id="PTHR35321:SF1">
    <property type="entry name" value="OS02G0753200 PROTEIN"/>
    <property type="match status" value="1"/>
</dbReference>
<feature type="compositionally biased region" description="Basic and acidic residues" evidence="1">
    <location>
        <begin position="186"/>
        <end position="204"/>
    </location>
</feature>
<feature type="region of interest" description="Disordered" evidence="1">
    <location>
        <begin position="186"/>
        <end position="230"/>
    </location>
</feature>
<feature type="compositionally biased region" description="Basic and acidic residues" evidence="1">
    <location>
        <begin position="217"/>
        <end position="230"/>
    </location>
</feature>
<dbReference type="Gramene" id="Pp3c18_21190V3.2">
    <property type="protein sequence ID" value="Pp3c18_21190V3.2"/>
    <property type="gene ID" value="Pp3c18_21190"/>
</dbReference>
<dbReference type="Gramene" id="Pp3c18_21190V3.1">
    <property type="protein sequence ID" value="Pp3c18_21190V3.1"/>
    <property type="gene ID" value="Pp3c18_21190"/>
</dbReference>
<dbReference type="OrthoDB" id="543560at2759"/>
<evidence type="ECO:0000313" key="2">
    <source>
        <dbReference type="EMBL" id="PNR35505.1"/>
    </source>
</evidence>
<dbReference type="STRING" id="3218.A9RWS4"/>
<proteinExistence type="predicted"/>
<dbReference type="Proteomes" id="UP000006727">
    <property type="component" value="Chromosome 18"/>
</dbReference>
<dbReference type="GeneID" id="112295007"/>
<organism evidence="2">
    <name type="scientific">Physcomitrium patens</name>
    <name type="common">Spreading-leaved earth moss</name>
    <name type="synonym">Physcomitrella patens</name>
    <dbReference type="NCBI Taxonomy" id="3218"/>
    <lineage>
        <taxon>Eukaryota</taxon>
        <taxon>Viridiplantae</taxon>
        <taxon>Streptophyta</taxon>
        <taxon>Embryophyta</taxon>
        <taxon>Bryophyta</taxon>
        <taxon>Bryophytina</taxon>
        <taxon>Bryopsida</taxon>
        <taxon>Funariidae</taxon>
        <taxon>Funariales</taxon>
        <taxon>Funariaceae</taxon>
        <taxon>Physcomitrium</taxon>
    </lineage>
</organism>
<reference evidence="3" key="3">
    <citation type="submission" date="2020-12" db="UniProtKB">
        <authorList>
            <consortium name="EnsemblPlants"/>
        </authorList>
    </citation>
    <scope>IDENTIFICATION</scope>
</reference>
<protein>
    <submittedName>
        <fullName evidence="2 3">Uncharacterized protein</fullName>
    </submittedName>
</protein>
<evidence type="ECO:0000313" key="3">
    <source>
        <dbReference type="EnsemblPlants" id="Pp3c18_21190V3.1"/>
    </source>
</evidence>
<gene>
    <name evidence="3" type="primary">LOC112295007</name>
    <name evidence="2" type="ORF">PHYPA_023405</name>
</gene>
<evidence type="ECO:0000256" key="1">
    <source>
        <dbReference type="SAM" id="MobiDB-lite"/>
    </source>
</evidence>
<dbReference type="eggNOG" id="ENOG502QWIA">
    <property type="taxonomic scope" value="Eukaryota"/>
</dbReference>
<reference evidence="2 4" key="1">
    <citation type="journal article" date="2008" name="Science">
        <title>The Physcomitrella genome reveals evolutionary insights into the conquest of land by plants.</title>
        <authorList>
            <person name="Rensing S."/>
            <person name="Lang D."/>
            <person name="Zimmer A."/>
            <person name="Terry A."/>
            <person name="Salamov A."/>
            <person name="Shapiro H."/>
            <person name="Nishiyama T."/>
            <person name="Perroud P.-F."/>
            <person name="Lindquist E."/>
            <person name="Kamisugi Y."/>
            <person name="Tanahashi T."/>
            <person name="Sakakibara K."/>
            <person name="Fujita T."/>
            <person name="Oishi K."/>
            <person name="Shin-I T."/>
            <person name="Kuroki Y."/>
            <person name="Toyoda A."/>
            <person name="Suzuki Y."/>
            <person name="Hashimoto A."/>
            <person name="Yamaguchi K."/>
            <person name="Sugano A."/>
            <person name="Kohara Y."/>
            <person name="Fujiyama A."/>
            <person name="Anterola A."/>
            <person name="Aoki S."/>
            <person name="Ashton N."/>
            <person name="Barbazuk W.B."/>
            <person name="Barker E."/>
            <person name="Bennetzen J."/>
            <person name="Bezanilla M."/>
            <person name="Blankenship R."/>
            <person name="Cho S.H."/>
            <person name="Dutcher S."/>
            <person name="Estelle M."/>
            <person name="Fawcett J.A."/>
            <person name="Gundlach H."/>
            <person name="Hanada K."/>
            <person name="Heyl A."/>
            <person name="Hicks K.A."/>
            <person name="Hugh J."/>
            <person name="Lohr M."/>
            <person name="Mayer K."/>
            <person name="Melkozernov A."/>
            <person name="Murata T."/>
            <person name="Nelson D."/>
            <person name="Pils B."/>
            <person name="Prigge M."/>
            <person name="Reiss B."/>
            <person name="Renner T."/>
            <person name="Rombauts S."/>
            <person name="Rushton P."/>
            <person name="Sanderfoot A."/>
            <person name="Schween G."/>
            <person name="Shiu S.-H."/>
            <person name="Stueber K."/>
            <person name="Theodoulou F.L."/>
            <person name="Tu H."/>
            <person name="Van de Peer Y."/>
            <person name="Verrier P.J."/>
            <person name="Waters E."/>
            <person name="Wood A."/>
            <person name="Yang L."/>
            <person name="Cove D."/>
            <person name="Cuming A."/>
            <person name="Hasebe M."/>
            <person name="Lucas S."/>
            <person name="Mishler D.B."/>
            <person name="Reski R."/>
            <person name="Grigoriev I."/>
            <person name="Quatrano R.S."/>
            <person name="Boore J.L."/>
        </authorList>
    </citation>
    <scope>NUCLEOTIDE SEQUENCE [LARGE SCALE GENOMIC DNA]</scope>
    <source>
        <strain evidence="3 4">cv. Gransden 2004</strain>
    </source>
</reference>
<evidence type="ECO:0000313" key="4">
    <source>
        <dbReference type="Proteomes" id="UP000006727"/>
    </source>
</evidence>